<comment type="subcellular location">
    <subcellularLocation>
        <location evidence="1">Endomembrane system</location>
        <topology evidence="1">Multi-pass membrane protein</topology>
    </subcellularLocation>
</comment>
<feature type="domain" description="DUF659" evidence="11">
    <location>
        <begin position="674"/>
        <end position="825"/>
    </location>
</feature>
<dbReference type="InterPro" id="IPR007021">
    <property type="entry name" value="DUF659"/>
</dbReference>
<feature type="binding site" evidence="8">
    <location>
        <position position="103"/>
    </location>
    <ligand>
        <name>UDP-alpha-D-glucose</name>
        <dbReference type="ChEBI" id="CHEBI:58885"/>
    </ligand>
</feature>
<evidence type="ECO:0000313" key="13">
    <source>
        <dbReference type="EnsemblPlants" id="AUR62002256-RA:cds"/>
    </source>
</evidence>
<evidence type="ECO:0000256" key="6">
    <source>
        <dbReference type="ARBA" id="ARBA00023136"/>
    </source>
</evidence>
<dbReference type="GO" id="GO:0071555">
    <property type="term" value="P:cell wall organization"/>
    <property type="evidence" value="ECO:0007669"/>
    <property type="project" value="UniProtKB-KW"/>
</dbReference>
<reference evidence="13" key="1">
    <citation type="journal article" date="2017" name="Nature">
        <title>The genome of Chenopodium quinoa.</title>
        <authorList>
            <person name="Jarvis D.E."/>
            <person name="Ho Y.S."/>
            <person name="Lightfoot D.J."/>
            <person name="Schmoeckel S.M."/>
            <person name="Li B."/>
            <person name="Borm T.J.A."/>
            <person name="Ohyanagi H."/>
            <person name="Mineta K."/>
            <person name="Michell C.T."/>
            <person name="Saber N."/>
            <person name="Kharbatia N.M."/>
            <person name="Rupper R.R."/>
            <person name="Sharp A.R."/>
            <person name="Dally N."/>
            <person name="Boughton B.A."/>
            <person name="Woo Y.H."/>
            <person name="Gao G."/>
            <person name="Schijlen E.G.W.M."/>
            <person name="Guo X."/>
            <person name="Momin A.A."/>
            <person name="Negrao S."/>
            <person name="Al-Babili S."/>
            <person name="Gehring C."/>
            <person name="Roessner U."/>
            <person name="Jung C."/>
            <person name="Murphy K."/>
            <person name="Arold S.T."/>
            <person name="Gojobori T."/>
            <person name="van der Linden C.G."/>
            <person name="van Loo E.N."/>
            <person name="Jellen E.N."/>
            <person name="Maughan P.J."/>
            <person name="Tester M."/>
        </authorList>
    </citation>
    <scope>NUCLEOTIDE SEQUENCE [LARGE SCALE GENOMIC DNA]</scope>
    <source>
        <strain evidence="13">cv. PI 614886</strain>
    </source>
</reference>
<feature type="binding site" evidence="9">
    <location>
        <position position="283"/>
    </location>
    <ligand>
        <name>Mn(2+)</name>
        <dbReference type="ChEBI" id="CHEBI:29035"/>
    </ligand>
</feature>
<sequence length="1104" mass="125893">MAATHICKVQTKRAIFNRIHILIHSFAILALFYYRFSSFSNPRISLLPWILLTIADLVFTFVWAMTQAFRWRPVLHDVSGYESINPRDLPRIDVFICTADPTKEPVLEVMNSVISSMALDYPPEKMAIYLSDDGGSPLTREAIKKAVDFAKVWIPFCNKYAIKTRCPDAFFSALGDDERLHWDHDFIAHESLLKSEYEAFKKYVEKESGDYNKCTVVHDRAPCIEIIHDSKQDGEGEVKMPLVVYVAREKRPGLPHRFKAGALNALLRVSGLLSNAPYLLVLDCDMYCHDPTSARQSMCFHLDPNMAPSLAFVQYPQIFYNTSKNDIYDGQARSAHTTKWQGMDGLRGPVLNGTGYYLKKKAIYGRPHNEDEYLINEPEKAFGSSTKFIASLKENSNQDLVLKEFTNDLLQEARNLATCTYEANTLWGVEARFSYDCLLESSYTGYLLHCKGWKSVYLYPKRACFLGCTTIDMKDAIVQLIKWTSGLLGVAMSKFSPLTYAMSRMSILQSMCYAYITCSGLLAVPLFIYGVVLPFSLLRGVPVFPKVSDPWILGFVFVFVSSHVQHLYEVLSSDHSVQQWWNEVRIWIMKALSACLFGSTEAIMKKIGIQKTTFRLTNKVVEKEKLDKYEKGKFDFSGAAMLMEGLPFNLARNPYYVSSYTIAANSNLSGYKPPGYNKLRTTLFCKETENVDRLLQPIKATWKTKGVSIVSDGWNDPQRRPLINIMIASETGPMFMKAIDCSVEIKDKDFIATLLSEVIDEIGDQNVVQIITDNASNCKAAGELVEGRYPHIYWTPCAVHTLNLAMKSICAAKNVLNNVEVYDECHWITEVHVDALFIKNYIMNHSLRLSMFNKFSPLKLLSIVDTRFASIVCMLKRLKLLKTSLQSMVISENWSLYKDDRRGQASHVKDAIYKKEGKLDYEESTFFNVIKGILSSRWSKGSTPLHSLAHSLNPRFYTAEWLNEVPGRVAPNADNEISTQRLQCFRRLFQSPDERFKINTEFAIFSQKSEGIFLNIDCMHDMALMDAKNWWATYGSQVPMLQGLAYKLLGQPSSSSCSERNWSTYKFIHSCTGNMLTPKRAQDLVYIRNNLRLIYRRSEEYTKG</sequence>
<proteinExistence type="predicted"/>
<dbReference type="GO" id="GO:0016020">
    <property type="term" value="C:membrane"/>
    <property type="evidence" value="ECO:0007669"/>
    <property type="project" value="InterPro"/>
</dbReference>
<dbReference type="Pfam" id="PF05699">
    <property type="entry name" value="Dimer_Tnp_hAT"/>
    <property type="match status" value="1"/>
</dbReference>
<dbReference type="GO" id="GO:0012505">
    <property type="term" value="C:endomembrane system"/>
    <property type="evidence" value="ECO:0007669"/>
    <property type="project" value="UniProtKB-SubCell"/>
</dbReference>
<keyword evidence="2" id="KW-0328">Glycosyltransferase</keyword>
<evidence type="ECO:0000313" key="14">
    <source>
        <dbReference type="Proteomes" id="UP000596660"/>
    </source>
</evidence>
<name>A0A803KT98_CHEQI</name>
<feature type="binding site" evidence="8">
    <location>
        <position position="133"/>
    </location>
    <ligand>
        <name>UDP-alpha-D-glucose</name>
        <dbReference type="ChEBI" id="CHEBI:58885"/>
    </ligand>
</feature>
<evidence type="ECO:0000256" key="2">
    <source>
        <dbReference type="ARBA" id="ARBA00022676"/>
    </source>
</evidence>
<dbReference type="Gramene" id="AUR62002256-RA">
    <property type="protein sequence ID" value="AUR62002256-RA:cds"/>
    <property type="gene ID" value="AUR62002256"/>
</dbReference>
<dbReference type="SUPFAM" id="SSF53448">
    <property type="entry name" value="Nucleotide-diphospho-sugar transferases"/>
    <property type="match status" value="1"/>
</dbReference>
<dbReference type="Proteomes" id="UP000596660">
    <property type="component" value="Unplaced"/>
</dbReference>
<feature type="transmembrane region" description="Helical" evidence="10">
    <location>
        <begin position="15"/>
        <end position="34"/>
    </location>
</feature>
<dbReference type="SUPFAM" id="SSF53098">
    <property type="entry name" value="Ribonuclease H-like"/>
    <property type="match status" value="1"/>
</dbReference>
<dbReference type="InterPro" id="IPR008906">
    <property type="entry name" value="HATC_C_dom"/>
</dbReference>
<evidence type="ECO:0000259" key="11">
    <source>
        <dbReference type="Pfam" id="PF04937"/>
    </source>
</evidence>
<evidence type="ECO:0000256" key="9">
    <source>
        <dbReference type="PIRSR" id="PIRSR605150-3"/>
    </source>
</evidence>
<feature type="binding site" evidence="8">
    <location>
        <position position="104"/>
    </location>
    <ligand>
        <name>UDP-alpha-D-glucose</name>
        <dbReference type="ChEBI" id="CHEBI:58885"/>
    </ligand>
</feature>
<evidence type="ECO:0000259" key="12">
    <source>
        <dbReference type="Pfam" id="PF05699"/>
    </source>
</evidence>
<evidence type="ECO:0000256" key="10">
    <source>
        <dbReference type="SAM" id="Phobius"/>
    </source>
</evidence>
<dbReference type="Pfam" id="PF03552">
    <property type="entry name" value="Cellulose_synt"/>
    <property type="match status" value="2"/>
</dbReference>
<dbReference type="GO" id="GO:0030244">
    <property type="term" value="P:cellulose biosynthetic process"/>
    <property type="evidence" value="ECO:0007669"/>
    <property type="project" value="InterPro"/>
</dbReference>
<feature type="domain" description="HAT C-terminal dimerisation" evidence="12">
    <location>
        <begin position="1024"/>
        <end position="1091"/>
    </location>
</feature>
<keyword evidence="7" id="KW-0961">Cell wall biogenesis/degradation</keyword>
<dbReference type="PANTHER" id="PTHR13301">
    <property type="entry name" value="X-BOX TRANSCRIPTION FACTOR-RELATED"/>
    <property type="match status" value="1"/>
</dbReference>
<dbReference type="Pfam" id="PF04937">
    <property type="entry name" value="DUF659"/>
    <property type="match status" value="1"/>
</dbReference>
<keyword evidence="6 10" id="KW-0472">Membrane</keyword>
<keyword evidence="4 10" id="KW-0812">Transmembrane</keyword>
<evidence type="ECO:0000256" key="8">
    <source>
        <dbReference type="PIRSR" id="PIRSR605150-2"/>
    </source>
</evidence>
<dbReference type="Gene3D" id="3.90.550.10">
    <property type="entry name" value="Spore Coat Polysaccharide Biosynthesis Protein SpsA, Chain A"/>
    <property type="match status" value="2"/>
</dbReference>
<evidence type="ECO:0000256" key="5">
    <source>
        <dbReference type="ARBA" id="ARBA00022989"/>
    </source>
</evidence>
<accession>A0A803KT98</accession>
<dbReference type="InterPro" id="IPR005150">
    <property type="entry name" value="Cellulose_synth"/>
</dbReference>
<dbReference type="InterPro" id="IPR012337">
    <property type="entry name" value="RNaseH-like_sf"/>
</dbReference>
<feature type="transmembrane region" description="Helical" evidence="10">
    <location>
        <begin position="46"/>
        <end position="65"/>
    </location>
</feature>
<evidence type="ECO:0000256" key="3">
    <source>
        <dbReference type="ARBA" id="ARBA00022679"/>
    </source>
</evidence>
<evidence type="ECO:0000256" key="1">
    <source>
        <dbReference type="ARBA" id="ARBA00004127"/>
    </source>
</evidence>
<dbReference type="GO" id="GO:0016760">
    <property type="term" value="F:cellulose synthase (UDP-forming) activity"/>
    <property type="evidence" value="ECO:0007669"/>
    <property type="project" value="InterPro"/>
</dbReference>
<evidence type="ECO:0000256" key="4">
    <source>
        <dbReference type="ARBA" id="ARBA00022692"/>
    </source>
</evidence>
<dbReference type="AlphaFoldDB" id="A0A803KT98"/>
<dbReference type="InterPro" id="IPR029044">
    <property type="entry name" value="Nucleotide-diphossugar_trans"/>
</dbReference>
<keyword evidence="5 10" id="KW-1133">Transmembrane helix</keyword>
<organism evidence="13 14">
    <name type="scientific">Chenopodium quinoa</name>
    <name type="common">Quinoa</name>
    <dbReference type="NCBI Taxonomy" id="63459"/>
    <lineage>
        <taxon>Eukaryota</taxon>
        <taxon>Viridiplantae</taxon>
        <taxon>Streptophyta</taxon>
        <taxon>Embryophyta</taxon>
        <taxon>Tracheophyta</taxon>
        <taxon>Spermatophyta</taxon>
        <taxon>Magnoliopsida</taxon>
        <taxon>eudicotyledons</taxon>
        <taxon>Gunneridae</taxon>
        <taxon>Pentapetalae</taxon>
        <taxon>Caryophyllales</taxon>
        <taxon>Chenopodiaceae</taxon>
        <taxon>Chenopodioideae</taxon>
        <taxon>Atripliceae</taxon>
        <taxon>Chenopodium</taxon>
    </lineage>
</organism>
<keyword evidence="14" id="KW-1185">Reference proteome</keyword>
<keyword evidence="3" id="KW-0808">Transferase</keyword>
<reference evidence="13" key="2">
    <citation type="submission" date="2021-03" db="UniProtKB">
        <authorList>
            <consortium name="EnsemblPlants"/>
        </authorList>
    </citation>
    <scope>IDENTIFICATION</scope>
</reference>
<dbReference type="GO" id="GO:0046983">
    <property type="term" value="F:protein dimerization activity"/>
    <property type="evidence" value="ECO:0007669"/>
    <property type="project" value="InterPro"/>
</dbReference>
<feature type="transmembrane region" description="Helical" evidence="10">
    <location>
        <begin position="512"/>
        <end position="531"/>
    </location>
</feature>
<evidence type="ECO:0000256" key="7">
    <source>
        <dbReference type="ARBA" id="ARBA00023316"/>
    </source>
</evidence>
<feature type="binding site" evidence="9">
    <location>
        <position position="259"/>
    </location>
    <ligand>
        <name>Mn(2+)</name>
        <dbReference type="ChEBI" id="CHEBI:29035"/>
    </ligand>
</feature>
<dbReference type="EnsemblPlants" id="AUR62002256-RA">
    <property type="protein sequence ID" value="AUR62002256-RA:cds"/>
    <property type="gene ID" value="AUR62002256"/>
</dbReference>
<protein>
    <submittedName>
        <fullName evidence="13">Uncharacterized protein</fullName>
    </submittedName>
</protein>